<dbReference type="OrthoDB" id="9876499at2"/>
<organism evidence="2 3">
    <name type="scientific">Williamwhitmania taraxaci</name>
    <dbReference type="NCBI Taxonomy" id="1640674"/>
    <lineage>
        <taxon>Bacteria</taxon>
        <taxon>Pseudomonadati</taxon>
        <taxon>Bacteroidota</taxon>
        <taxon>Bacteroidia</taxon>
        <taxon>Bacteroidales</taxon>
        <taxon>Williamwhitmaniaceae</taxon>
        <taxon>Williamwhitmania</taxon>
    </lineage>
</organism>
<sequence length="171" mass="19383">MKFKFLNDPVQTHAGKMLVGAIVCIFLGTKGIVQTPPLEKLEYYKGRLEWIKDGYVQFKDTTRGNYGVTIKLNSNEIIFGTWVAKHIIAIKKVAKKNANIEIWLGNTYGEIEQIKVNDDVIVEYDQLSEMHIDIGFLVVGLFLLAIMVYAIIKHPEVISSRIAEKKGIELD</sequence>
<feature type="transmembrane region" description="Helical" evidence="1">
    <location>
        <begin position="134"/>
        <end position="152"/>
    </location>
</feature>
<keyword evidence="3" id="KW-1185">Reference proteome</keyword>
<reference evidence="2 3" key="1">
    <citation type="submission" date="2016-09" db="EMBL/GenBank/DDBJ databases">
        <authorList>
            <person name="Capua I."/>
            <person name="De Benedictis P."/>
            <person name="Joannis T."/>
            <person name="Lombin L.H."/>
            <person name="Cattoli G."/>
        </authorList>
    </citation>
    <scope>NUCLEOTIDE SEQUENCE [LARGE SCALE GENOMIC DNA]</scope>
    <source>
        <strain evidence="2 3">A7P-90m</strain>
    </source>
</reference>
<dbReference type="Proteomes" id="UP000199452">
    <property type="component" value="Unassembled WGS sequence"/>
</dbReference>
<accession>A0A1G6MTA5</accession>
<name>A0A1G6MTA5_9BACT</name>
<evidence type="ECO:0000313" key="2">
    <source>
        <dbReference type="EMBL" id="SDC58215.1"/>
    </source>
</evidence>
<keyword evidence="1" id="KW-0812">Transmembrane</keyword>
<dbReference type="AlphaFoldDB" id="A0A1G6MTA5"/>
<proteinExistence type="predicted"/>
<keyword evidence="1" id="KW-1133">Transmembrane helix</keyword>
<gene>
    <name evidence="2" type="ORF">SAMN05216323_10387</name>
</gene>
<evidence type="ECO:0000313" key="3">
    <source>
        <dbReference type="Proteomes" id="UP000199452"/>
    </source>
</evidence>
<evidence type="ECO:0000256" key="1">
    <source>
        <dbReference type="SAM" id="Phobius"/>
    </source>
</evidence>
<dbReference type="EMBL" id="FMYP01000038">
    <property type="protein sequence ID" value="SDC58215.1"/>
    <property type="molecule type" value="Genomic_DNA"/>
</dbReference>
<evidence type="ECO:0008006" key="4">
    <source>
        <dbReference type="Google" id="ProtNLM"/>
    </source>
</evidence>
<keyword evidence="1" id="KW-0472">Membrane</keyword>
<protein>
    <recommendedName>
        <fullName evidence="4">DUF3592 domain-containing protein</fullName>
    </recommendedName>
</protein>
<dbReference type="RefSeq" id="WP_092438793.1">
    <property type="nucleotide sequence ID" value="NZ_FMYP01000038.1"/>
</dbReference>